<dbReference type="SUPFAM" id="SSF55931">
    <property type="entry name" value="Glutamine synthetase/guanido kinase"/>
    <property type="match status" value="1"/>
</dbReference>
<feature type="domain" description="GS catalytic" evidence="16">
    <location>
        <begin position="107"/>
        <end position="442"/>
    </location>
</feature>
<evidence type="ECO:0000256" key="11">
    <source>
        <dbReference type="ARBA" id="ARBA00030668"/>
    </source>
</evidence>
<evidence type="ECO:0000256" key="14">
    <source>
        <dbReference type="RuleBase" id="RU000384"/>
    </source>
</evidence>
<protein>
    <recommendedName>
        <fullName evidence="4">Glutamine synthetase</fullName>
        <ecNumber evidence="3">6.3.1.2</ecNumber>
    </recommendedName>
    <alternativeName>
        <fullName evidence="11">Glutamate--ammonia ligase</fullName>
    </alternativeName>
    <alternativeName>
        <fullName evidence="10">Glutamine synthetase I alpha</fullName>
    </alternativeName>
</protein>
<dbReference type="GO" id="GO:0016874">
    <property type="term" value="F:ligase activity"/>
    <property type="evidence" value="ECO:0007669"/>
    <property type="project" value="UniProtKB-KW"/>
</dbReference>
<dbReference type="PANTHER" id="PTHR43785">
    <property type="entry name" value="GAMMA-GLUTAMYLPUTRESCINE SYNTHETASE"/>
    <property type="match status" value="1"/>
</dbReference>
<dbReference type="PROSITE" id="PS51987">
    <property type="entry name" value="GS_CATALYTIC"/>
    <property type="match status" value="1"/>
</dbReference>
<evidence type="ECO:0000256" key="5">
    <source>
        <dbReference type="ARBA" id="ARBA00022490"/>
    </source>
</evidence>
<evidence type="ECO:0000256" key="13">
    <source>
        <dbReference type="PROSITE-ProRule" id="PRU01330"/>
    </source>
</evidence>
<evidence type="ECO:0000313" key="18">
    <source>
        <dbReference type="Proteomes" id="UP000325292"/>
    </source>
</evidence>
<dbReference type="Gene3D" id="3.10.20.70">
    <property type="entry name" value="Glutamine synthetase, N-terminal domain"/>
    <property type="match status" value="1"/>
</dbReference>
<feature type="domain" description="GS beta-grasp" evidence="15">
    <location>
        <begin position="15"/>
        <end position="100"/>
    </location>
</feature>
<evidence type="ECO:0000256" key="4">
    <source>
        <dbReference type="ARBA" id="ARBA00021364"/>
    </source>
</evidence>
<keyword evidence="7" id="KW-0479">Metal-binding</keyword>
<gene>
    <name evidence="17" type="ORF">BXT84_04880</name>
</gene>
<keyword evidence="8" id="KW-0547">Nucleotide-binding</keyword>
<dbReference type="PROSITE" id="PS51986">
    <property type="entry name" value="GS_BETA_GRASP"/>
    <property type="match status" value="1"/>
</dbReference>
<dbReference type="PANTHER" id="PTHR43785:SF12">
    <property type="entry name" value="TYPE-1 GLUTAMINE SYNTHETASE 2"/>
    <property type="match status" value="1"/>
</dbReference>
<evidence type="ECO:0000259" key="15">
    <source>
        <dbReference type="PROSITE" id="PS51986"/>
    </source>
</evidence>
<dbReference type="EC" id="6.3.1.2" evidence="3"/>
<dbReference type="InterPro" id="IPR027302">
    <property type="entry name" value="Gln_synth_N_conserv_site"/>
</dbReference>
<keyword evidence="6 17" id="KW-0436">Ligase</keyword>
<evidence type="ECO:0000256" key="1">
    <source>
        <dbReference type="ARBA" id="ARBA00004496"/>
    </source>
</evidence>
<keyword evidence="18" id="KW-1185">Reference proteome</keyword>
<dbReference type="Pfam" id="PF03951">
    <property type="entry name" value="Gln-synt_N"/>
    <property type="match status" value="1"/>
</dbReference>
<dbReference type="InterPro" id="IPR008147">
    <property type="entry name" value="Gln_synt_N"/>
</dbReference>
<evidence type="ECO:0000259" key="16">
    <source>
        <dbReference type="PROSITE" id="PS51987"/>
    </source>
</evidence>
<dbReference type="PROSITE" id="PS00180">
    <property type="entry name" value="GLNA_1"/>
    <property type="match status" value="1"/>
</dbReference>
<sequence length="442" mass="49908">MGLTKDEVLKQAEAMNVKFIRLQFTDILGIVKNVAIPLHSLSSALDGKIMFDGSSIEGFVRIEESDMYLDPDPDTFAIFPWTPKEALTARLMCDIKNPDGTAFAGDPRTTLKRVIREAEEMGYQITVGPEPEFFLFQRDADGKATTHTVDQAGYFDLSPVDMGEEIRREIVLALEQMGIMIEATHHEVSPGQHEIDLHYDDALKTADNIVTFRFVARTIALQHNFHATFMPKPLQGVNGSGLHFHQALFHEGSNAFQDPKHPDGISKVGLRYIAGLIEHAKAFTAVTNPLVNSYKRLVPGFEAPVYIAWSMGNRSPMIRVPQSRGPATRIELRSPDPSGNPYLALAATIKAGLDGIRRKLDAPAPVTRNIYRMNDFERKEYGIQNLPEDLGEALDYFERDSVMREALGDHIFSRFLEAKRIEWEVYRQQVHDWEVDQYLTVY</sequence>
<dbReference type="EMBL" id="CP019454">
    <property type="protein sequence ID" value="AUW93370.1"/>
    <property type="molecule type" value="Genomic_DNA"/>
</dbReference>
<evidence type="ECO:0000256" key="7">
    <source>
        <dbReference type="ARBA" id="ARBA00022723"/>
    </source>
</evidence>
<proteinExistence type="inferred from homology"/>
<keyword evidence="9" id="KW-0067">ATP-binding</keyword>
<evidence type="ECO:0000256" key="2">
    <source>
        <dbReference type="ARBA" id="ARBA00009897"/>
    </source>
</evidence>
<dbReference type="InterPro" id="IPR004809">
    <property type="entry name" value="Gln_synth_I"/>
</dbReference>
<comment type="subcellular location">
    <subcellularLocation>
        <location evidence="1">Cytoplasm</location>
    </subcellularLocation>
</comment>
<evidence type="ECO:0000256" key="10">
    <source>
        <dbReference type="ARBA" id="ARBA00030136"/>
    </source>
</evidence>
<dbReference type="SUPFAM" id="SSF54368">
    <property type="entry name" value="Glutamine synthetase, N-terminal domain"/>
    <property type="match status" value="1"/>
</dbReference>
<evidence type="ECO:0000256" key="6">
    <source>
        <dbReference type="ARBA" id="ARBA00022598"/>
    </source>
</evidence>
<dbReference type="InterPro" id="IPR014746">
    <property type="entry name" value="Gln_synth/guanido_kin_cat_dom"/>
</dbReference>
<dbReference type="InterPro" id="IPR036651">
    <property type="entry name" value="Gln_synt_N_sf"/>
</dbReference>
<evidence type="ECO:0000256" key="12">
    <source>
        <dbReference type="ARBA" id="ARBA00049436"/>
    </source>
</evidence>
<evidence type="ECO:0000256" key="3">
    <source>
        <dbReference type="ARBA" id="ARBA00012937"/>
    </source>
</evidence>
<dbReference type="NCBIfam" id="TIGR00653">
    <property type="entry name" value="GlnA"/>
    <property type="match status" value="1"/>
</dbReference>
<keyword evidence="5" id="KW-0963">Cytoplasm</keyword>
<dbReference type="InterPro" id="IPR008146">
    <property type="entry name" value="Gln_synth_cat_dom"/>
</dbReference>
<evidence type="ECO:0000313" key="17">
    <source>
        <dbReference type="EMBL" id="AUW93370.1"/>
    </source>
</evidence>
<dbReference type="Pfam" id="PF00120">
    <property type="entry name" value="Gln-synt_C"/>
    <property type="match status" value="1"/>
</dbReference>
<comment type="similarity">
    <text evidence="2 13 14">Belongs to the glutamine synthetase family.</text>
</comment>
<comment type="catalytic activity">
    <reaction evidence="12">
        <text>L-glutamate + NH4(+) + ATP = L-glutamine + ADP + phosphate + H(+)</text>
        <dbReference type="Rhea" id="RHEA:16169"/>
        <dbReference type="ChEBI" id="CHEBI:15378"/>
        <dbReference type="ChEBI" id="CHEBI:28938"/>
        <dbReference type="ChEBI" id="CHEBI:29985"/>
        <dbReference type="ChEBI" id="CHEBI:30616"/>
        <dbReference type="ChEBI" id="CHEBI:43474"/>
        <dbReference type="ChEBI" id="CHEBI:58359"/>
        <dbReference type="ChEBI" id="CHEBI:456216"/>
        <dbReference type="EC" id="6.3.1.2"/>
    </reaction>
</comment>
<reference evidence="17 18" key="1">
    <citation type="journal article" date="2019" name="Sci. Rep.">
        <title>Sulfobacillus thermotolerans: new insights into resistance and metabolic capacities of acidophilic chemolithotrophs.</title>
        <authorList>
            <person name="Panyushkina A.E."/>
            <person name="Babenko V.V."/>
            <person name="Nikitina A.S."/>
            <person name="Selezneva O.V."/>
            <person name="Tsaplina I.A."/>
            <person name="Letarova M.A."/>
            <person name="Kostryukova E.S."/>
            <person name="Letarov A.V."/>
        </authorList>
    </citation>
    <scope>NUCLEOTIDE SEQUENCE [LARGE SCALE GENOMIC DNA]</scope>
    <source>
        <strain evidence="17 18">Kr1</strain>
    </source>
</reference>
<dbReference type="SMART" id="SM01230">
    <property type="entry name" value="Gln-synt_C"/>
    <property type="match status" value="1"/>
</dbReference>
<accession>A0ABM6RPS1</accession>
<name>A0ABM6RPS1_9FIRM</name>
<dbReference type="Gene3D" id="3.30.590.10">
    <property type="entry name" value="Glutamine synthetase/guanido kinase, catalytic domain"/>
    <property type="match status" value="1"/>
</dbReference>
<evidence type="ECO:0000256" key="9">
    <source>
        <dbReference type="ARBA" id="ARBA00022840"/>
    </source>
</evidence>
<dbReference type="Proteomes" id="UP000325292">
    <property type="component" value="Chromosome"/>
</dbReference>
<evidence type="ECO:0000256" key="8">
    <source>
        <dbReference type="ARBA" id="ARBA00022741"/>
    </source>
</evidence>
<organism evidence="17 18">
    <name type="scientific">Sulfobacillus thermotolerans</name>
    <dbReference type="NCBI Taxonomy" id="338644"/>
    <lineage>
        <taxon>Bacteria</taxon>
        <taxon>Bacillati</taxon>
        <taxon>Bacillota</taxon>
        <taxon>Clostridia</taxon>
        <taxon>Eubacteriales</taxon>
        <taxon>Clostridiales Family XVII. Incertae Sedis</taxon>
        <taxon>Sulfobacillus</taxon>
    </lineage>
</organism>